<accession>A0ABT3A6C9</accession>
<gene>
    <name evidence="8 11" type="primary">gltX</name>
    <name evidence="11" type="ORF">OE749_03885</name>
</gene>
<evidence type="ECO:0000256" key="6">
    <source>
        <dbReference type="ARBA" id="ARBA00022917"/>
    </source>
</evidence>
<dbReference type="CDD" id="cd00808">
    <property type="entry name" value="GluRS_core"/>
    <property type="match status" value="1"/>
</dbReference>
<dbReference type="EMBL" id="JAOWKX010000002">
    <property type="protein sequence ID" value="MCV2883837.1"/>
    <property type="molecule type" value="Genomic_DNA"/>
</dbReference>
<comment type="catalytic activity">
    <reaction evidence="8">
        <text>tRNA(Glu) + L-glutamate + ATP = L-glutamyl-tRNA(Glu) + AMP + diphosphate</text>
        <dbReference type="Rhea" id="RHEA:23540"/>
        <dbReference type="Rhea" id="RHEA-COMP:9663"/>
        <dbReference type="Rhea" id="RHEA-COMP:9680"/>
        <dbReference type="ChEBI" id="CHEBI:29985"/>
        <dbReference type="ChEBI" id="CHEBI:30616"/>
        <dbReference type="ChEBI" id="CHEBI:33019"/>
        <dbReference type="ChEBI" id="CHEBI:78442"/>
        <dbReference type="ChEBI" id="CHEBI:78520"/>
        <dbReference type="ChEBI" id="CHEBI:456215"/>
        <dbReference type="EC" id="6.1.1.17"/>
    </reaction>
</comment>
<organism evidence="11 12">
    <name type="scientific">Fluctibacter corallii</name>
    <dbReference type="NCBI Taxonomy" id="2984329"/>
    <lineage>
        <taxon>Bacteria</taxon>
        <taxon>Pseudomonadati</taxon>
        <taxon>Pseudomonadota</taxon>
        <taxon>Gammaproteobacteria</taxon>
        <taxon>Alteromonadales</taxon>
        <taxon>Alteromonadaceae</taxon>
        <taxon>Fluctibacter</taxon>
    </lineage>
</organism>
<comment type="subcellular location">
    <subcellularLocation>
        <location evidence="8">Cytoplasm</location>
    </subcellularLocation>
</comment>
<evidence type="ECO:0000259" key="10">
    <source>
        <dbReference type="Pfam" id="PF19269"/>
    </source>
</evidence>
<dbReference type="InterPro" id="IPR020752">
    <property type="entry name" value="Glu-tRNA-synth_I_codon-bd_sub1"/>
</dbReference>
<dbReference type="InterPro" id="IPR033910">
    <property type="entry name" value="GluRS_core"/>
</dbReference>
<evidence type="ECO:0000259" key="9">
    <source>
        <dbReference type="Pfam" id="PF00749"/>
    </source>
</evidence>
<feature type="short sequence motif" description="'KMSKS' region" evidence="8">
    <location>
        <begin position="236"/>
        <end position="240"/>
    </location>
</feature>
<evidence type="ECO:0000256" key="2">
    <source>
        <dbReference type="ARBA" id="ARBA00022490"/>
    </source>
</evidence>
<evidence type="ECO:0000256" key="7">
    <source>
        <dbReference type="ARBA" id="ARBA00023146"/>
    </source>
</evidence>
<proteinExistence type="inferred from homology"/>
<dbReference type="Gene3D" id="3.40.50.620">
    <property type="entry name" value="HUPs"/>
    <property type="match status" value="1"/>
</dbReference>
<dbReference type="InterPro" id="IPR020058">
    <property type="entry name" value="Glu/Gln-tRNA-synth_Ib_cat-dom"/>
</dbReference>
<dbReference type="InterPro" id="IPR049940">
    <property type="entry name" value="GluQ/Sye"/>
</dbReference>
<reference evidence="11 12" key="1">
    <citation type="submission" date="2022-10" db="EMBL/GenBank/DDBJ databases">
        <title>Aestuariibacter sp. AA17 isolated from Montipora capitata coral fragment.</title>
        <authorList>
            <person name="Emsley S.A."/>
            <person name="Pfannmuller K.M."/>
            <person name="Loughran R.M."/>
            <person name="Shlafstein M."/>
            <person name="Papke E."/>
            <person name="Saw J.H."/>
            <person name="Ushijima B."/>
            <person name="Videau P."/>
        </authorList>
    </citation>
    <scope>NUCLEOTIDE SEQUENCE [LARGE SCALE GENOMIC DNA]</scope>
    <source>
        <strain evidence="11 12">AA17</strain>
    </source>
</reference>
<keyword evidence="6 8" id="KW-0648">Protein biosynthesis</keyword>
<dbReference type="NCBIfam" id="TIGR00464">
    <property type="entry name" value="gltX_bact"/>
    <property type="match status" value="1"/>
</dbReference>
<dbReference type="EC" id="6.1.1.17" evidence="8"/>
<keyword evidence="5 8" id="KW-0067">ATP-binding</keyword>
<dbReference type="Gene3D" id="1.10.8.70">
    <property type="entry name" value="Glutamate-tRNA synthetase, class I, anticodon-binding domain 1"/>
    <property type="match status" value="1"/>
</dbReference>
<comment type="caution">
    <text evidence="8">Lacks conserved residue(s) required for the propagation of feature annotation.</text>
</comment>
<evidence type="ECO:0000256" key="5">
    <source>
        <dbReference type="ARBA" id="ARBA00022840"/>
    </source>
</evidence>
<dbReference type="Pfam" id="PF00749">
    <property type="entry name" value="tRNA-synt_1c"/>
    <property type="match status" value="1"/>
</dbReference>
<dbReference type="Proteomes" id="UP001652504">
    <property type="component" value="Unassembled WGS sequence"/>
</dbReference>
<dbReference type="InterPro" id="IPR014729">
    <property type="entry name" value="Rossmann-like_a/b/a_fold"/>
</dbReference>
<comment type="caution">
    <text evidence="11">The sequence shown here is derived from an EMBL/GenBank/DDBJ whole genome shotgun (WGS) entry which is preliminary data.</text>
</comment>
<feature type="domain" description="Aminoacyl-tRNA synthetase class I anticodon-binding" evidence="10">
    <location>
        <begin position="318"/>
        <end position="460"/>
    </location>
</feature>
<dbReference type="InterPro" id="IPR000924">
    <property type="entry name" value="Glu/Gln-tRNA-synth"/>
</dbReference>
<name>A0ABT3A6C9_9ALTE</name>
<evidence type="ECO:0000313" key="12">
    <source>
        <dbReference type="Proteomes" id="UP001652504"/>
    </source>
</evidence>
<dbReference type="InterPro" id="IPR045462">
    <property type="entry name" value="aa-tRNA-synth_I_cd-bd"/>
</dbReference>
<dbReference type="RefSeq" id="WP_263711051.1">
    <property type="nucleotide sequence ID" value="NZ_JAOWKX010000002.1"/>
</dbReference>
<evidence type="ECO:0000256" key="4">
    <source>
        <dbReference type="ARBA" id="ARBA00022741"/>
    </source>
</evidence>
<evidence type="ECO:0000256" key="1">
    <source>
        <dbReference type="ARBA" id="ARBA00007894"/>
    </source>
</evidence>
<dbReference type="PRINTS" id="PR00987">
    <property type="entry name" value="TRNASYNTHGLU"/>
</dbReference>
<dbReference type="SUPFAM" id="SSF52374">
    <property type="entry name" value="Nucleotidylyl transferase"/>
    <property type="match status" value="1"/>
</dbReference>
<keyword evidence="12" id="KW-1185">Reference proteome</keyword>
<dbReference type="InterPro" id="IPR001412">
    <property type="entry name" value="aa-tRNA-synth_I_CS"/>
</dbReference>
<feature type="short sequence motif" description="'HIGH' region" evidence="8">
    <location>
        <begin position="9"/>
        <end position="19"/>
    </location>
</feature>
<keyword evidence="3 8" id="KW-0436">Ligase</keyword>
<dbReference type="InterPro" id="IPR004527">
    <property type="entry name" value="Glu-tRNA-ligase_bac/mito"/>
</dbReference>
<sequence>MTSVTRFAPSPTGYLHVGGARTALYSWLYAKSKGGEFVLRIEDTDIERSTQSAIDAILEGMAWLGLDWDKGPYYQTKRFDRYKELIQQLLDEGKAYKCFMSSEELDAIREKQMANGEKPRYPGTWRDRTDHPEGQPFVIRFKNPLSGSVTIKDHIRGDVVIANSELDDLIIQRSDGTPTYNFCVVVDDWDMGITHVIRGEDHLNNTPRQINILEALGAPVPEYAHVSMILGDDGKKLSKRHGAVSVMQYRDDGYLPQALLNYLVRLGWSHGDQEIFSKEEMIELFSLGAIGQSASAFNTEKLIWLNQHYIKSLPEAEVAEHAKWHFEQQNISLANGPALEEVIRIQADRVKTLKEMAEISRYFYEEYDAFDEKAAKKHLRGVAKEPLTLVQEKLANISDWNPESIQAAINGTAEELEVGMGKVGMPLRVAVTGSGNSPSLDITLNLLNKEQVVQRIDKALKYIANRENS</sequence>
<dbReference type="Pfam" id="PF19269">
    <property type="entry name" value="Anticodon_2"/>
    <property type="match status" value="1"/>
</dbReference>
<evidence type="ECO:0000313" key="11">
    <source>
        <dbReference type="EMBL" id="MCV2883837.1"/>
    </source>
</evidence>
<keyword evidence="4 8" id="KW-0547">Nucleotide-binding</keyword>
<dbReference type="GO" id="GO:0004818">
    <property type="term" value="F:glutamate-tRNA ligase activity"/>
    <property type="evidence" value="ECO:0007669"/>
    <property type="project" value="UniProtKB-EC"/>
</dbReference>
<keyword evidence="7 8" id="KW-0030">Aminoacyl-tRNA synthetase</keyword>
<feature type="binding site" evidence="8">
    <location>
        <position position="239"/>
    </location>
    <ligand>
        <name>ATP</name>
        <dbReference type="ChEBI" id="CHEBI:30616"/>
    </ligand>
</feature>
<comment type="function">
    <text evidence="8">Catalyzes the attachment of glutamate to tRNA(Glu) in a two-step reaction: glutamate is first activated by ATP to form Glu-AMP and then transferred to the acceptor end of tRNA(Glu).</text>
</comment>
<comment type="subunit">
    <text evidence="8">Monomer.</text>
</comment>
<dbReference type="InterPro" id="IPR020751">
    <property type="entry name" value="aa-tRNA-synth_I_codon-bd_sub2"/>
</dbReference>
<dbReference type="PANTHER" id="PTHR43311:SF2">
    <property type="entry name" value="GLUTAMATE--TRNA LIGASE, MITOCHONDRIAL-RELATED"/>
    <property type="match status" value="1"/>
</dbReference>
<comment type="similarity">
    <text evidence="1 8">Belongs to the class-I aminoacyl-tRNA synthetase family. Glutamate--tRNA ligase type 1 subfamily.</text>
</comment>
<dbReference type="InterPro" id="IPR008925">
    <property type="entry name" value="aa_tRNA-synth_I_cd-bd_sf"/>
</dbReference>
<feature type="domain" description="Glutamyl/glutaminyl-tRNA synthetase class Ib catalytic" evidence="9">
    <location>
        <begin position="4"/>
        <end position="304"/>
    </location>
</feature>
<dbReference type="PANTHER" id="PTHR43311">
    <property type="entry name" value="GLUTAMATE--TRNA LIGASE"/>
    <property type="match status" value="1"/>
</dbReference>
<dbReference type="SUPFAM" id="SSF48163">
    <property type="entry name" value="An anticodon-binding domain of class I aminoacyl-tRNA synthetases"/>
    <property type="match status" value="1"/>
</dbReference>
<evidence type="ECO:0000256" key="8">
    <source>
        <dbReference type="HAMAP-Rule" id="MF_00022"/>
    </source>
</evidence>
<evidence type="ECO:0000256" key="3">
    <source>
        <dbReference type="ARBA" id="ARBA00022598"/>
    </source>
</evidence>
<dbReference type="Gene3D" id="1.10.10.350">
    <property type="match status" value="1"/>
</dbReference>
<dbReference type="HAMAP" id="MF_00022">
    <property type="entry name" value="Glu_tRNA_synth_type1"/>
    <property type="match status" value="1"/>
</dbReference>
<keyword evidence="2 8" id="KW-0963">Cytoplasm</keyword>
<dbReference type="PROSITE" id="PS00178">
    <property type="entry name" value="AA_TRNA_LIGASE_I"/>
    <property type="match status" value="1"/>
</dbReference>
<protein>
    <recommendedName>
        <fullName evidence="8">Glutamate--tRNA ligase</fullName>
        <ecNumber evidence="8">6.1.1.17</ecNumber>
    </recommendedName>
    <alternativeName>
        <fullName evidence="8">Glutamyl-tRNA synthetase</fullName>
        <shortName evidence="8">GluRS</shortName>
    </alternativeName>
</protein>